<keyword evidence="3" id="KW-0479">Metal-binding</keyword>
<keyword evidence="2" id="KW-0235">DNA replication</keyword>
<dbReference type="PANTHER" id="PTHR13779:SF7">
    <property type="entry name" value="ATPASE WRNIP1"/>
    <property type="match status" value="1"/>
</dbReference>
<keyword evidence="9 10" id="KW-0234">DNA repair</keyword>
<name>A0AAF0EU30_9BASI</name>
<dbReference type="InterPro" id="IPR008921">
    <property type="entry name" value="DNA_pol3_clamp-load_cplx_C"/>
</dbReference>
<organism evidence="13 14">
    <name type="scientific">Malassezia cuniculi</name>
    <dbReference type="NCBI Taxonomy" id="948313"/>
    <lineage>
        <taxon>Eukaryota</taxon>
        <taxon>Fungi</taxon>
        <taxon>Dikarya</taxon>
        <taxon>Basidiomycota</taxon>
        <taxon>Ustilaginomycotina</taxon>
        <taxon>Malasseziomycetes</taxon>
        <taxon>Malasseziales</taxon>
        <taxon>Malasseziaceae</taxon>
        <taxon>Malassezia</taxon>
    </lineage>
</organism>
<dbReference type="Gene3D" id="1.10.3710.10">
    <property type="entry name" value="DNA polymerase III clamp loader subunits, C-terminal domain"/>
    <property type="match status" value="1"/>
</dbReference>
<dbReference type="GO" id="GO:0005634">
    <property type="term" value="C:nucleus"/>
    <property type="evidence" value="ECO:0007669"/>
    <property type="project" value="TreeGrafter"/>
</dbReference>
<dbReference type="GO" id="GO:0017116">
    <property type="term" value="F:single-stranded DNA helicase activity"/>
    <property type="evidence" value="ECO:0007669"/>
    <property type="project" value="TreeGrafter"/>
</dbReference>
<dbReference type="GO" id="GO:0003677">
    <property type="term" value="F:DNA binding"/>
    <property type="evidence" value="ECO:0007669"/>
    <property type="project" value="InterPro"/>
</dbReference>
<dbReference type="InterPro" id="IPR032423">
    <property type="entry name" value="AAA_assoc_2"/>
</dbReference>
<evidence type="ECO:0000256" key="9">
    <source>
        <dbReference type="ARBA" id="ARBA00023204"/>
    </source>
</evidence>
<keyword evidence="4" id="KW-0547">Nucleotide-binding</keyword>
<dbReference type="Pfam" id="PF00004">
    <property type="entry name" value="AAA"/>
    <property type="match status" value="1"/>
</dbReference>
<dbReference type="Gene3D" id="1.10.8.60">
    <property type="match status" value="1"/>
</dbReference>
<dbReference type="Proteomes" id="UP001219933">
    <property type="component" value="Chromosome 2"/>
</dbReference>
<feature type="region of interest" description="Disordered" evidence="11">
    <location>
        <begin position="548"/>
        <end position="577"/>
    </location>
</feature>
<evidence type="ECO:0000313" key="14">
    <source>
        <dbReference type="Proteomes" id="UP001219933"/>
    </source>
</evidence>
<dbReference type="SUPFAM" id="SSF52540">
    <property type="entry name" value="P-loop containing nucleoside triphosphate hydrolases"/>
    <property type="match status" value="1"/>
</dbReference>
<keyword evidence="8" id="KW-0067">ATP-binding</keyword>
<evidence type="ECO:0000256" key="11">
    <source>
        <dbReference type="SAM" id="MobiDB-lite"/>
    </source>
</evidence>
<dbReference type="InterPro" id="IPR003593">
    <property type="entry name" value="AAA+_ATPase"/>
</dbReference>
<feature type="compositionally biased region" description="Low complexity" evidence="11">
    <location>
        <begin position="288"/>
        <end position="326"/>
    </location>
</feature>
<evidence type="ECO:0000313" key="13">
    <source>
        <dbReference type="EMBL" id="WFD34406.1"/>
    </source>
</evidence>
<keyword evidence="7" id="KW-0862">Zinc</keyword>
<dbReference type="GO" id="GO:0016887">
    <property type="term" value="F:ATP hydrolysis activity"/>
    <property type="evidence" value="ECO:0007669"/>
    <property type="project" value="InterPro"/>
</dbReference>
<keyword evidence="14" id="KW-1185">Reference proteome</keyword>
<dbReference type="Gene3D" id="3.30.160.60">
    <property type="entry name" value="Classic Zinc Finger"/>
    <property type="match status" value="1"/>
</dbReference>
<dbReference type="PROSITE" id="PS51908">
    <property type="entry name" value="ZF_UBZ4"/>
    <property type="match status" value="1"/>
</dbReference>
<feature type="region of interest" description="Disordered" evidence="11">
    <location>
        <begin position="33"/>
        <end position="107"/>
    </location>
</feature>
<dbReference type="Gene3D" id="1.20.272.10">
    <property type="match status" value="1"/>
</dbReference>
<comment type="similarity">
    <text evidence="1">Belongs to the AAA ATPase family. RarA/MGS1/WRNIP1 subfamily.</text>
</comment>
<dbReference type="FunFam" id="1.20.272.10:FF:000001">
    <property type="entry name" value="Putative AAA family ATPase"/>
    <property type="match status" value="1"/>
</dbReference>
<dbReference type="Gene3D" id="3.40.50.300">
    <property type="entry name" value="P-loop containing nucleotide triphosphate hydrolases"/>
    <property type="match status" value="1"/>
</dbReference>
<dbReference type="Pfam" id="PF16193">
    <property type="entry name" value="AAA_assoc_2"/>
    <property type="match status" value="1"/>
</dbReference>
<dbReference type="AlphaFoldDB" id="A0AAF0EU30"/>
<evidence type="ECO:0000256" key="8">
    <source>
        <dbReference type="ARBA" id="ARBA00022840"/>
    </source>
</evidence>
<dbReference type="SMART" id="SM00734">
    <property type="entry name" value="ZnF_Rad18"/>
    <property type="match status" value="1"/>
</dbReference>
<keyword evidence="5 10" id="KW-0227">DNA damage</keyword>
<dbReference type="CDD" id="cd18139">
    <property type="entry name" value="HLD_clamp_RarA"/>
    <property type="match status" value="1"/>
</dbReference>
<feature type="compositionally biased region" description="Polar residues" evidence="11">
    <location>
        <begin position="85"/>
        <end position="98"/>
    </location>
</feature>
<dbReference type="InterPro" id="IPR021886">
    <property type="entry name" value="MgsA_C"/>
</dbReference>
<sequence length="604" mass="65040">MEPAAGAPVECPSCGARVPYAVLNTHLDSCLAGDGETASVKKSAAPDTPSPAPKRQKKLSQSPVGLVQTAHEPPKRANIPMATATHANKPQNTSAQHSTRSDRPDTRPFAEKMRPACLDDYVGQRQVVETLKPLLERGTIPSMVLWGPPGTGKTTLARLLTRAAKTTQPYRFVEISATTASVTDVKRIIDESHSRVNLGGQRTVLFIDEVQRFSRAQQDTFLPAVEKGTIVLVAATTENPSFRLQSALLSRMRVVVLHKLSTEESLQVLEKALARVAASDASHASDAASAADAAPAGASDDAPPADAADAADAAGGARTSTDASSTRPYGWISHEVLEWIAQASDGDARTALGALELAITGGDANCSTQENMQRLKLALKRSFLHYDRTGDAHYDTISALHKSIRGSDPDAALYWLVRMVAAGDDPLFIARRLIVCASEDCCSAEALQLAVATYNACAIVGLPECGINLSHCVVVLAESPKSTRSYRAWKRALATVEAEPSYPVPLHIRNAPTKLMKDLGYGHEYRYEPGFAHPVYQEFLPPELRGMRLLSPPPPEAAERNEPTADASSHMRPPGPRVVDYALLSEWEQKRNHGLPWSGREALN</sequence>
<dbReference type="SMART" id="SM00382">
    <property type="entry name" value="AAA"/>
    <property type="match status" value="1"/>
</dbReference>
<evidence type="ECO:0000256" key="10">
    <source>
        <dbReference type="PROSITE-ProRule" id="PRU01256"/>
    </source>
</evidence>
<gene>
    <name evidence="13" type="primary">MGS1</name>
    <name evidence="13" type="ORF">MCUN1_001247</name>
</gene>
<evidence type="ECO:0000259" key="12">
    <source>
        <dbReference type="PROSITE" id="PS51908"/>
    </source>
</evidence>
<evidence type="ECO:0000256" key="7">
    <source>
        <dbReference type="ARBA" id="ARBA00022833"/>
    </source>
</evidence>
<evidence type="ECO:0000256" key="5">
    <source>
        <dbReference type="ARBA" id="ARBA00022763"/>
    </source>
</evidence>
<feature type="region of interest" description="Disordered" evidence="11">
    <location>
        <begin position="288"/>
        <end position="327"/>
    </location>
</feature>
<dbReference type="PANTHER" id="PTHR13779">
    <property type="entry name" value="WERNER HELICASE-INTERACTING PROTEIN 1 FAMILY MEMBER"/>
    <property type="match status" value="1"/>
</dbReference>
<evidence type="ECO:0000256" key="1">
    <source>
        <dbReference type="ARBA" id="ARBA00008959"/>
    </source>
</evidence>
<dbReference type="GO" id="GO:0005524">
    <property type="term" value="F:ATP binding"/>
    <property type="evidence" value="ECO:0007669"/>
    <property type="project" value="UniProtKB-KW"/>
</dbReference>
<dbReference type="GO" id="GO:0008047">
    <property type="term" value="F:enzyme activator activity"/>
    <property type="evidence" value="ECO:0007669"/>
    <property type="project" value="TreeGrafter"/>
</dbReference>
<protein>
    <submittedName>
        <fullName evidence="13">DNA-dependent ATPase mgs1</fullName>
    </submittedName>
</protein>
<evidence type="ECO:0000256" key="2">
    <source>
        <dbReference type="ARBA" id="ARBA00022705"/>
    </source>
</evidence>
<dbReference type="InterPro" id="IPR051314">
    <property type="entry name" value="AAA_ATPase_RarA/MGS1/WRNIP1"/>
</dbReference>
<evidence type="ECO:0000256" key="3">
    <source>
        <dbReference type="ARBA" id="ARBA00022723"/>
    </source>
</evidence>
<reference evidence="13" key="1">
    <citation type="submission" date="2023-03" db="EMBL/GenBank/DDBJ databases">
        <title>Mating type loci evolution in Malassezia.</title>
        <authorList>
            <person name="Coelho M.A."/>
        </authorList>
    </citation>
    <scope>NUCLEOTIDE SEQUENCE</scope>
    <source>
        <strain evidence="13">CBS 11721</strain>
    </source>
</reference>
<dbReference type="GO" id="GO:0000731">
    <property type="term" value="P:DNA synthesis involved in DNA repair"/>
    <property type="evidence" value="ECO:0007669"/>
    <property type="project" value="TreeGrafter"/>
</dbReference>
<proteinExistence type="inferred from homology"/>
<accession>A0AAF0EU30</accession>
<dbReference type="GO" id="GO:0008270">
    <property type="term" value="F:zinc ion binding"/>
    <property type="evidence" value="ECO:0007669"/>
    <property type="project" value="UniProtKB-KW"/>
</dbReference>
<dbReference type="InterPro" id="IPR027417">
    <property type="entry name" value="P-loop_NTPase"/>
</dbReference>
<dbReference type="InterPro" id="IPR003959">
    <property type="entry name" value="ATPase_AAA_core"/>
</dbReference>
<dbReference type="Pfam" id="PF12002">
    <property type="entry name" value="MgsA_C"/>
    <property type="match status" value="1"/>
</dbReference>
<dbReference type="SUPFAM" id="SSF48019">
    <property type="entry name" value="post-AAA+ oligomerization domain-like"/>
    <property type="match status" value="1"/>
</dbReference>
<keyword evidence="6 10" id="KW-0863">Zinc-finger</keyword>
<evidence type="ECO:0000256" key="6">
    <source>
        <dbReference type="ARBA" id="ARBA00022771"/>
    </source>
</evidence>
<dbReference type="GO" id="GO:0006271">
    <property type="term" value="P:DNA strand elongation involved in DNA replication"/>
    <property type="evidence" value="ECO:0007669"/>
    <property type="project" value="UniProtKB-ARBA"/>
</dbReference>
<evidence type="ECO:0000256" key="4">
    <source>
        <dbReference type="ARBA" id="ARBA00022741"/>
    </source>
</evidence>
<feature type="domain" description="UBZ4-type" evidence="12">
    <location>
        <begin position="8"/>
        <end position="35"/>
    </location>
</feature>
<dbReference type="CDD" id="cd00009">
    <property type="entry name" value="AAA"/>
    <property type="match status" value="1"/>
</dbReference>
<dbReference type="EMBL" id="CP119878">
    <property type="protein sequence ID" value="WFD34406.1"/>
    <property type="molecule type" value="Genomic_DNA"/>
</dbReference>
<dbReference type="FunFam" id="3.40.50.300:FF:000137">
    <property type="entry name" value="Replication-associated recombination protein A"/>
    <property type="match status" value="1"/>
</dbReference>
<dbReference type="InterPro" id="IPR006642">
    <property type="entry name" value="Rad18_UBZ4"/>
</dbReference>